<dbReference type="Proteomes" id="UP000243723">
    <property type="component" value="Unassembled WGS sequence"/>
</dbReference>
<keyword evidence="2" id="KW-1133">Transmembrane helix</keyword>
<feature type="compositionally biased region" description="Basic and acidic residues" evidence="1">
    <location>
        <begin position="829"/>
        <end position="840"/>
    </location>
</feature>
<dbReference type="STRING" id="40998.A0A2P8A1J4"/>
<reference evidence="3 4" key="1">
    <citation type="submission" date="2017-05" db="EMBL/GenBank/DDBJ databases">
        <title>Draft genome sequence of Elsinoe australis.</title>
        <authorList>
            <person name="Cheng Q."/>
        </authorList>
    </citation>
    <scope>NUCLEOTIDE SEQUENCE [LARGE SCALE GENOMIC DNA]</scope>
    <source>
        <strain evidence="3 4">NL1</strain>
    </source>
</reference>
<feature type="region of interest" description="Disordered" evidence="1">
    <location>
        <begin position="829"/>
        <end position="924"/>
    </location>
</feature>
<feature type="region of interest" description="Disordered" evidence="1">
    <location>
        <begin position="267"/>
        <end position="290"/>
    </location>
</feature>
<feature type="region of interest" description="Disordered" evidence="1">
    <location>
        <begin position="965"/>
        <end position="1008"/>
    </location>
</feature>
<name>A0A2P8A1J4_9PEZI</name>
<comment type="caution">
    <text evidence="3">The sequence shown here is derived from an EMBL/GenBank/DDBJ whole genome shotgun (WGS) entry which is preliminary data.</text>
</comment>
<feature type="compositionally biased region" description="Basic and acidic residues" evidence="1">
    <location>
        <begin position="792"/>
        <end position="802"/>
    </location>
</feature>
<feature type="compositionally biased region" description="Basic residues" evidence="1">
    <location>
        <begin position="540"/>
        <end position="549"/>
    </location>
</feature>
<feature type="region of interest" description="Disordered" evidence="1">
    <location>
        <begin position="1"/>
        <end position="155"/>
    </location>
</feature>
<feature type="compositionally biased region" description="Polar residues" evidence="1">
    <location>
        <begin position="229"/>
        <end position="245"/>
    </location>
</feature>
<dbReference type="InterPro" id="IPR038769">
    <property type="entry name" value="MTC4"/>
</dbReference>
<feature type="compositionally biased region" description="Polar residues" evidence="1">
    <location>
        <begin position="273"/>
        <end position="287"/>
    </location>
</feature>
<evidence type="ECO:0000256" key="1">
    <source>
        <dbReference type="SAM" id="MobiDB-lite"/>
    </source>
</evidence>
<feature type="compositionally biased region" description="Polar residues" evidence="1">
    <location>
        <begin position="9"/>
        <end position="39"/>
    </location>
</feature>
<feature type="region of interest" description="Disordered" evidence="1">
    <location>
        <begin position="223"/>
        <end position="254"/>
    </location>
</feature>
<evidence type="ECO:0000256" key="2">
    <source>
        <dbReference type="SAM" id="Phobius"/>
    </source>
</evidence>
<sequence length="1227" mass="136494">MTNDERLHSNSVSEVQRQQKNQTSRGSFNGSLGTESSNRQGEEKSWRPFNTNEVDGSLRTYTSTLNEITPSPPPQTRKRSERHSGGFLLGSSFGKAKRHSAQGPRDSPARDSYIGRIAGVLDGATPSPRSSRSLKSQVKAPATANYSDHVNGEGSLPNSVNAVLGADGADGTDVYKLPVSQSSQYGSVGSQSSGPSEAPSSIDSNQLINMALALSEGRRRAASGVYKAPQTTSSRRVVSSGNQRTIVAPGSPLSNDLLMKRLSARQPRYMSPTPESQNVSEPPSTRKMSTDPLHFIDVPDVEHEFSISTLQRAERARKYFEVSHQYRRLLQALPPLKPHSTAPGNVTIQTQSVPGSPFPEITRTLTATDQKHEPGRAYNPLQYLRNEKLRKRQGSPLGSSVDEFDDPDKAIRFVDEASSWMQQIDPRDTSDVVALPSWHTTSDNQTAQNRHQRDTTASSRILWFDSEWSFTPMALFADTVWTESPKNKWALENRRGNRIFPDLKPPEASGESQDAAVAEGKRPRANTNEHSDRPVDLGRRGRQKRKFLSIHKLDDDERRRLPWRRARSVSSSRASSRSSRSAFGTFGGVGADGVNIGPLVRHMQKQMQQGDFGSPDDLVSPDKRWDELPDGTERFPDAPLDMDLARAGSFAQKRSLKPTPLSLHKSRSFTEGLRINTNSAANGKRVSNLATPLTGDLTIKSAGDGFGRMPTSAGTYQSSNLSPRMTNGRVPNIGQSETSYVDFANANGRAREPPAKDDSAPAKDGRQSFESSRSFNLRRHGTNKSVSSTRKQVMDGESDRGIRGHGKSMSRLLKGSRLAELVRGDSTRKFEKERFKEGTRSPRGVQPTSAETSKMSDSEDEKKLLRRDTDMSISSIASEKPKYHIPLPSFKFPNGLENGRSPADMPDPISRQQSVRREQSRDSRHNRLGQLHIDVPGSTEPKMKTKGIKDEENQGIRGLLSPIKRLRSGTAPSRPPSIRPPLSNHGSTVDIPTKIEEPPQDEQATGRRQRQWSIANQLDRPMLAKTQTISMRDIERVKALFLSSGVKACELCRRGETGSDEFPIFLLTAQQKTGKQAGKIAKRDECRTAGRMWSEAILQLHRSSEVDLQHFRENKIPQLRDRIDKLRHVAGEELTTKVQSSADDADGFTTDLTTHQTLAVKNVHDAIDSLLRRRRRNWRMMRRVGFTLLEWLLLGIMWLAWFIVTLVKMVKTIIVGILKVIGWLFFL</sequence>
<feature type="region of interest" description="Disordered" evidence="1">
    <location>
        <begin position="498"/>
        <end position="551"/>
    </location>
</feature>
<feature type="region of interest" description="Disordered" evidence="1">
    <location>
        <begin position="746"/>
        <end position="810"/>
    </location>
</feature>
<dbReference type="OrthoDB" id="5402622at2759"/>
<feature type="compositionally biased region" description="Low complexity" evidence="1">
    <location>
        <begin position="85"/>
        <end position="94"/>
    </location>
</feature>
<proteinExistence type="predicted"/>
<evidence type="ECO:0000313" key="4">
    <source>
        <dbReference type="Proteomes" id="UP000243723"/>
    </source>
</evidence>
<accession>A0A2P8A1J4</accession>
<feature type="compositionally biased region" description="Basic and acidic residues" evidence="1">
    <location>
        <begin position="854"/>
        <end position="870"/>
    </location>
</feature>
<evidence type="ECO:0000313" key="3">
    <source>
        <dbReference type="EMBL" id="PSK54342.1"/>
    </source>
</evidence>
<feature type="compositionally biased region" description="Basic and acidic residues" evidence="1">
    <location>
        <begin position="915"/>
        <end position="924"/>
    </location>
</feature>
<feature type="compositionally biased region" description="Polar residues" evidence="1">
    <location>
        <begin position="127"/>
        <end position="136"/>
    </location>
</feature>
<dbReference type="AlphaFoldDB" id="A0A2P8A1J4"/>
<gene>
    <name evidence="3" type="ORF">B9Z65_3461</name>
</gene>
<organism evidence="3 4">
    <name type="scientific">Elsinoe australis</name>
    <dbReference type="NCBI Taxonomy" id="40998"/>
    <lineage>
        <taxon>Eukaryota</taxon>
        <taxon>Fungi</taxon>
        <taxon>Dikarya</taxon>
        <taxon>Ascomycota</taxon>
        <taxon>Pezizomycotina</taxon>
        <taxon>Dothideomycetes</taxon>
        <taxon>Dothideomycetidae</taxon>
        <taxon>Myriangiales</taxon>
        <taxon>Elsinoaceae</taxon>
        <taxon>Elsinoe</taxon>
    </lineage>
</organism>
<dbReference type="PANTHER" id="PTHR38426:SF1">
    <property type="entry name" value="MAINTENANCE OF TELOMERE CAPPING PROTEIN 4"/>
    <property type="match status" value="1"/>
</dbReference>
<keyword evidence="4" id="KW-1185">Reference proteome</keyword>
<feature type="region of interest" description="Disordered" evidence="1">
    <location>
        <begin position="183"/>
        <end position="204"/>
    </location>
</feature>
<feature type="transmembrane region" description="Helical" evidence="2">
    <location>
        <begin position="1184"/>
        <end position="1203"/>
    </location>
</feature>
<feature type="compositionally biased region" description="Polar residues" evidence="1">
    <location>
        <begin position="48"/>
        <end position="69"/>
    </location>
</feature>
<dbReference type="PANTHER" id="PTHR38426">
    <property type="entry name" value="MAINTENANCE OF TELOMERE CAPPING PROTEIN 4"/>
    <property type="match status" value="1"/>
</dbReference>
<dbReference type="EMBL" id="NHZQ01000083">
    <property type="protein sequence ID" value="PSK54342.1"/>
    <property type="molecule type" value="Genomic_DNA"/>
</dbReference>
<feature type="compositionally biased region" description="Basic and acidic residues" evidence="1">
    <location>
        <begin position="519"/>
        <end position="539"/>
    </location>
</feature>
<keyword evidence="2" id="KW-0812">Transmembrane</keyword>
<keyword evidence="2" id="KW-0472">Membrane</keyword>
<feature type="compositionally biased region" description="Basic and acidic residues" evidence="1">
    <location>
        <begin position="749"/>
        <end position="767"/>
    </location>
</feature>
<protein>
    <submittedName>
        <fullName evidence="3">Uncharacterized protein</fullName>
    </submittedName>
</protein>